<dbReference type="InterPro" id="IPR029039">
    <property type="entry name" value="Flavoprotein-like_sf"/>
</dbReference>
<dbReference type="PANTHER" id="PTHR43278:SF1">
    <property type="entry name" value="IRON-SULFUR FLAVOPROTEIN MJ1083"/>
    <property type="match status" value="1"/>
</dbReference>
<reference evidence="7 8" key="1">
    <citation type="submission" date="2020-06" db="EMBL/GenBank/DDBJ databases">
        <title>Methanofollis fontis sp. nov., a methanogen isolated from marine sediments near a cold seep at Four-Way Closure Ridge offshore southwestern Taiwan.</title>
        <authorList>
            <person name="Chen S.-C."/>
            <person name="Teng N.-H."/>
            <person name="Lin Y.-S."/>
            <person name="Lai M.-C."/>
            <person name="Chen H.-H."/>
            <person name="Wang C.-C."/>
        </authorList>
    </citation>
    <scope>NUCLEOTIDE SEQUENCE [LARGE SCALE GENOMIC DNA]</scope>
    <source>
        <strain evidence="7 8">DSM 2702</strain>
    </source>
</reference>
<dbReference type="EMBL" id="JABXWR010000001">
    <property type="protein sequence ID" value="NVO65744.1"/>
    <property type="molecule type" value="Genomic_DNA"/>
</dbReference>
<comment type="cofactor">
    <cofactor evidence="1">
        <name>FMN</name>
        <dbReference type="ChEBI" id="CHEBI:58210"/>
    </cofactor>
</comment>
<comment type="caution">
    <text evidence="7">The sequence shown here is derived from an EMBL/GenBank/DDBJ whole genome shotgun (WGS) entry which is preliminary data.</text>
</comment>
<comment type="cofactor">
    <cofactor evidence="2">
        <name>[4Fe-4S] cluster</name>
        <dbReference type="ChEBI" id="CHEBI:49883"/>
    </cofactor>
</comment>
<dbReference type="OrthoDB" id="9059at2157"/>
<keyword evidence="4" id="KW-0288">FMN</keyword>
<feature type="domain" description="NADPH-dependent FMN reductase-like" evidence="6">
    <location>
        <begin position="1"/>
        <end position="153"/>
    </location>
</feature>
<dbReference type="PANTHER" id="PTHR43278">
    <property type="entry name" value="NAD(P)H-DEPENDENT FMN-CONTAINING OXIDOREDUCTASE YWQN-RELATED"/>
    <property type="match status" value="1"/>
</dbReference>
<dbReference type="RefSeq" id="WP_176787303.1">
    <property type="nucleotide sequence ID" value="NZ_JABXWR010000001.1"/>
</dbReference>
<dbReference type="Proteomes" id="UP000570823">
    <property type="component" value="Unassembled WGS sequence"/>
</dbReference>
<sequence length="225" mass="24399">MKICALQGSPRGMGSRTRKLARWVLDGAADAGAEVDLIDLADLRITPCIACESCSLDGACVFDDDFNAAYARMIDADALVFASPVYIDGVTGQMKVFIDRLADAIHYQTCAGKYGCAVATTWGSGGDEVVAYLNHVLNYLGVIAVGGMSAALGDDPGAIYGAEEAARDLGRRLVEAVRARPSYPDQEAEIAENRACFAAIVRENRDWRPEEYDRWVRMGWMGEEE</sequence>
<dbReference type="AlphaFoldDB" id="A0A7K4HKE6"/>
<dbReference type="SUPFAM" id="SSF52218">
    <property type="entry name" value="Flavoproteins"/>
    <property type="match status" value="1"/>
</dbReference>
<evidence type="ECO:0000313" key="8">
    <source>
        <dbReference type="Proteomes" id="UP000570823"/>
    </source>
</evidence>
<keyword evidence="8" id="KW-1185">Reference proteome</keyword>
<evidence type="ECO:0000256" key="1">
    <source>
        <dbReference type="ARBA" id="ARBA00001917"/>
    </source>
</evidence>
<dbReference type="InterPro" id="IPR051796">
    <property type="entry name" value="ISF_SsuE-like"/>
</dbReference>
<evidence type="ECO:0000256" key="4">
    <source>
        <dbReference type="ARBA" id="ARBA00022643"/>
    </source>
</evidence>
<gene>
    <name evidence="7" type="ORF">HWN36_00050</name>
</gene>
<organism evidence="7 8">
    <name type="scientific">Methanofollis tationis</name>
    <dbReference type="NCBI Taxonomy" id="81417"/>
    <lineage>
        <taxon>Archaea</taxon>
        <taxon>Methanobacteriati</taxon>
        <taxon>Methanobacteriota</taxon>
        <taxon>Stenosarchaea group</taxon>
        <taxon>Methanomicrobia</taxon>
        <taxon>Methanomicrobiales</taxon>
        <taxon>Methanomicrobiaceae</taxon>
        <taxon>Methanofollis</taxon>
    </lineage>
</organism>
<evidence type="ECO:0000256" key="5">
    <source>
        <dbReference type="ARBA" id="ARBA00038292"/>
    </source>
</evidence>
<evidence type="ECO:0000259" key="6">
    <source>
        <dbReference type="Pfam" id="PF03358"/>
    </source>
</evidence>
<proteinExistence type="inferred from homology"/>
<comment type="similarity">
    <text evidence="5">Belongs to the SsuE family. Isf subfamily.</text>
</comment>
<protein>
    <submittedName>
        <fullName evidence="7">Flavodoxin family protein</fullName>
    </submittedName>
</protein>
<dbReference type="Pfam" id="PF03358">
    <property type="entry name" value="FMN_red"/>
    <property type="match status" value="1"/>
</dbReference>
<evidence type="ECO:0000256" key="3">
    <source>
        <dbReference type="ARBA" id="ARBA00022630"/>
    </source>
</evidence>
<name>A0A7K4HKE6_9EURY</name>
<accession>A0A7K4HKE6</accession>
<dbReference type="GO" id="GO:0016491">
    <property type="term" value="F:oxidoreductase activity"/>
    <property type="evidence" value="ECO:0007669"/>
    <property type="project" value="InterPro"/>
</dbReference>
<dbReference type="InterPro" id="IPR005025">
    <property type="entry name" value="FMN_Rdtase-like_dom"/>
</dbReference>
<evidence type="ECO:0000313" key="7">
    <source>
        <dbReference type="EMBL" id="NVO65744.1"/>
    </source>
</evidence>
<dbReference type="Gene3D" id="3.40.50.360">
    <property type="match status" value="1"/>
</dbReference>
<evidence type="ECO:0000256" key="2">
    <source>
        <dbReference type="ARBA" id="ARBA00001966"/>
    </source>
</evidence>
<keyword evidence="3" id="KW-0285">Flavoprotein</keyword>